<keyword evidence="2" id="KW-1185">Reference proteome</keyword>
<comment type="caution">
    <text evidence="1">The sequence shown here is derived from an EMBL/GenBank/DDBJ whole genome shotgun (WGS) entry which is preliminary data.</text>
</comment>
<proteinExistence type="predicted"/>
<dbReference type="EMBL" id="JBBMFF010000208">
    <property type="protein sequence ID" value="MEQ2511043.1"/>
    <property type="molecule type" value="Genomic_DNA"/>
</dbReference>
<protein>
    <submittedName>
        <fullName evidence="1">Uncharacterized protein</fullName>
    </submittedName>
</protein>
<name>A0ABV1G6J7_9FIRM</name>
<accession>A0ABV1G6J7</accession>
<gene>
    <name evidence="1" type="ORF">WMO66_07255</name>
</gene>
<dbReference type="Proteomes" id="UP001491552">
    <property type="component" value="Unassembled WGS sequence"/>
</dbReference>
<sequence>MILRIIDEIEKALNHDLYFAALNLALTLPDICGKAEYPSLRSTRERYIQWYDKIVGVTEKPPKCTEDEPEMPYLSGEVVYSLRCSLLHEGNPNLQKNGKHPIPIDRFSLVIQSEQPFRIYGGEGSSVMTSSDGTEVRSYRVNVRRLCMVLCLCAKGYYKENKEKFDFYNYELIDWDEVTASLHPINMEEMFRKLADPSLSENEHSGESADE</sequence>
<dbReference type="RefSeq" id="WP_303792091.1">
    <property type="nucleotide sequence ID" value="NZ_JBBMFF010000208.1"/>
</dbReference>
<evidence type="ECO:0000313" key="2">
    <source>
        <dbReference type="Proteomes" id="UP001491552"/>
    </source>
</evidence>
<evidence type="ECO:0000313" key="1">
    <source>
        <dbReference type="EMBL" id="MEQ2511043.1"/>
    </source>
</evidence>
<organism evidence="1 2">
    <name type="scientific">Faecousia intestinalis</name>
    <dbReference type="NCBI Taxonomy" id="3133167"/>
    <lineage>
        <taxon>Bacteria</taxon>
        <taxon>Bacillati</taxon>
        <taxon>Bacillota</taxon>
        <taxon>Clostridia</taxon>
        <taxon>Eubacteriales</taxon>
        <taxon>Oscillospiraceae</taxon>
        <taxon>Faecousia</taxon>
    </lineage>
</organism>
<reference evidence="1 2" key="1">
    <citation type="submission" date="2024-03" db="EMBL/GenBank/DDBJ databases">
        <title>Human intestinal bacterial collection.</title>
        <authorList>
            <person name="Pauvert C."/>
            <person name="Hitch T.C.A."/>
            <person name="Clavel T."/>
        </authorList>
    </citation>
    <scope>NUCLEOTIDE SEQUENCE [LARGE SCALE GENOMIC DNA]</scope>
    <source>
        <strain evidence="1 2">CLA-AA-H192</strain>
    </source>
</reference>